<dbReference type="EMBL" id="JADQDM010000002">
    <property type="protein sequence ID" value="MBF9220693.1"/>
    <property type="molecule type" value="Genomic_DNA"/>
</dbReference>
<dbReference type="Proteomes" id="UP000618931">
    <property type="component" value="Unassembled WGS sequence"/>
</dbReference>
<dbReference type="InterPro" id="IPR013517">
    <property type="entry name" value="FG-GAP"/>
</dbReference>
<name>A0ABS0I1V2_9BACT</name>
<comment type="caution">
    <text evidence="2">The sequence shown here is derived from an EMBL/GenBank/DDBJ whole genome shotgun (WGS) entry which is preliminary data.</text>
</comment>
<protein>
    <submittedName>
        <fullName evidence="2">VCBS repeat-containing protein</fullName>
    </submittedName>
</protein>
<accession>A0ABS0I1V2</accession>
<gene>
    <name evidence="2" type="ORF">I2H31_06205</name>
</gene>
<evidence type="ECO:0000313" key="3">
    <source>
        <dbReference type="Proteomes" id="UP000618931"/>
    </source>
</evidence>
<keyword evidence="1" id="KW-0732">Signal</keyword>
<keyword evidence="3" id="KW-1185">Reference proteome</keyword>
<evidence type="ECO:0000313" key="2">
    <source>
        <dbReference type="EMBL" id="MBF9220693.1"/>
    </source>
</evidence>
<dbReference type="PANTHER" id="PTHR44103:SF1">
    <property type="entry name" value="PROPROTEIN CONVERTASE P"/>
    <property type="match status" value="1"/>
</dbReference>
<reference evidence="2 3" key="1">
    <citation type="submission" date="2020-11" db="EMBL/GenBank/DDBJ databases">
        <authorList>
            <person name="Kim M.K."/>
        </authorList>
    </citation>
    <scope>NUCLEOTIDE SEQUENCE [LARGE SCALE GENOMIC DNA]</scope>
    <source>
        <strain evidence="2 3">BT662</strain>
    </source>
</reference>
<evidence type="ECO:0000256" key="1">
    <source>
        <dbReference type="ARBA" id="ARBA00022729"/>
    </source>
</evidence>
<dbReference type="RefSeq" id="WP_196292130.1">
    <property type="nucleotide sequence ID" value="NZ_JADQDM010000002.1"/>
</dbReference>
<dbReference type="SUPFAM" id="SSF69318">
    <property type="entry name" value="Integrin alpha N-terminal domain"/>
    <property type="match status" value="1"/>
</dbReference>
<dbReference type="Gene3D" id="2.130.10.130">
    <property type="entry name" value="Integrin alpha, N-terminal"/>
    <property type="match status" value="1"/>
</dbReference>
<dbReference type="PANTHER" id="PTHR44103">
    <property type="entry name" value="PROPROTEIN CONVERTASE P"/>
    <property type="match status" value="1"/>
</dbReference>
<sequence length="316" mass="32471">MPNALLLGDLDGDGDLDAVTLDTDSQTVSVRFNNGAGQLSGNATYAVGSGGFDAALGDLDGDGDLDVVVSHASVDNTSTVLLNNGTGTFVAGTPINTLNTQTLALGDLDNDGDLDALFVNTTGNSISVRLNNNAAPLPVELVAFTATRQGAAARLQWATASEKNNAGFGVEASVDGHSFRQLGFVPGQGNSSGPRTYEFLDEALLRHGAATAVYYRLRQQDADGTTTYSSVRSVAVDAATAAPALYPNPAAAGTGLTLTGARPRQPLPLLDALGREVLRVVPDEAGRAELRLPAGLAPGVYLLPTPGRALRVVVTE</sequence>
<organism evidence="2 3">
    <name type="scientific">Hymenobacter ruricola</name>
    <dbReference type="NCBI Taxonomy" id="2791023"/>
    <lineage>
        <taxon>Bacteria</taxon>
        <taxon>Pseudomonadati</taxon>
        <taxon>Bacteroidota</taxon>
        <taxon>Cytophagia</taxon>
        <taxon>Cytophagales</taxon>
        <taxon>Hymenobacteraceae</taxon>
        <taxon>Hymenobacter</taxon>
    </lineage>
</organism>
<dbReference type="Pfam" id="PF13517">
    <property type="entry name" value="FG-GAP_3"/>
    <property type="match status" value="1"/>
</dbReference>
<proteinExistence type="predicted"/>
<dbReference type="InterPro" id="IPR028994">
    <property type="entry name" value="Integrin_alpha_N"/>
</dbReference>